<protein>
    <submittedName>
        <fullName evidence="1">Uncharacterized protein</fullName>
    </submittedName>
</protein>
<evidence type="ECO:0000313" key="1">
    <source>
        <dbReference type="EMBL" id="MBE9639216.1"/>
    </source>
</evidence>
<organism evidence="1 2">
    <name type="scientific">Salipiger mangrovisoli</name>
    <dbReference type="NCBI Taxonomy" id="2865933"/>
    <lineage>
        <taxon>Bacteria</taxon>
        <taxon>Pseudomonadati</taxon>
        <taxon>Pseudomonadota</taxon>
        <taxon>Alphaproteobacteria</taxon>
        <taxon>Rhodobacterales</taxon>
        <taxon>Roseobacteraceae</taxon>
        <taxon>Salipiger</taxon>
    </lineage>
</organism>
<gene>
    <name evidence="1" type="ORF">IQ782_20375</name>
</gene>
<proteinExistence type="predicted"/>
<reference evidence="1 2" key="1">
    <citation type="journal article" date="2021" name="Int. J. Syst. Evol. Microbiol.">
        <title>Salipiger mangrovisoli sp. nov., isolated from mangrove soil and the proposal for the reclassification of Paraphaeobacter pallidus as Salipiger pallidus comb. nov.</title>
        <authorList>
            <person name="Du J."/>
            <person name="Liu Y."/>
            <person name="Pei T."/>
            <person name="Deng M.R."/>
            <person name="Zhu H."/>
        </authorList>
    </citation>
    <scope>NUCLEOTIDE SEQUENCE [LARGE SCALE GENOMIC DNA]</scope>
    <source>
        <strain evidence="1 2">6D45A</strain>
    </source>
</reference>
<comment type="caution">
    <text evidence="1">The sequence shown here is derived from an EMBL/GenBank/DDBJ whole genome shotgun (WGS) entry which is preliminary data.</text>
</comment>
<evidence type="ECO:0000313" key="2">
    <source>
        <dbReference type="Proteomes" id="UP000607796"/>
    </source>
</evidence>
<accession>A0ABR9X6M0</accession>
<sequence>MSVVASKELVSPLRAWRRDLAIVDGMDVMCREGGAPNLEALRTVIDMLHAQRVTPHIVLAPDACRTSLGEEGDLRAFRRLLDRDVNIDICPSDKLVAAWMIELADDLGAPIVSKDPYHAWPNARDFPRL</sequence>
<name>A0ABR9X6M0_9RHOB</name>
<keyword evidence="2" id="KW-1185">Reference proteome</keyword>
<dbReference type="Proteomes" id="UP000607796">
    <property type="component" value="Unassembled WGS sequence"/>
</dbReference>
<dbReference type="RefSeq" id="WP_194136504.1">
    <property type="nucleotide sequence ID" value="NZ_JADFFK010000017.1"/>
</dbReference>
<dbReference type="EMBL" id="JADFFK010000017">
    <property type="protein sequence ID" value="MBE9639216.1"/>
    <property type="molecule type" value="Genomic_DNA"/>
</dbReference>